<comment type="function">
    <text evidence="6">Sliding clamp subunit. Responsible for tethering the catalytic subunit of DNA polymerase to DNA during high-speed replication.</text>
</comment>
<dbReference type="InterPro" id="IPR022648">
    <property type="entry name" value="Pr_cel_nuc_antig_N"/>
</dbReference>
<proteinExistence type="inferred from homology"/>
<dbReference type="GO" id="GO:0006272">
    <property type="term" value="P:leading strand elongation"/>
    <property type="evidence" value="ECO:0007669"/>
    <property type="project" value="TreeGrafter"/>
</dbReference>
<name>A0A7J3MYH2_9CREN</name>
<comment type="subunit">
    <text evidence="4">Homotrimer. The subunits circularize to form a toroid; DNA passes through its center. Replication factor C (RFC) is required to load the toroid on the DNA.</text>
</comment>
<evidence type="ECO:0000256" key="5">
    <source>
        <dbReference type="RuleBase" id="RU003671"/>
    </source>
</evidence>
<dbReference type="Gene3D" id="3.70.10.10">
    <property type="match status" value="1"/>
</dbReference>
<evidence type="ECO:0000313" key="9">
    <source>
        <dbReference type="EMBL" id="HFQ79415.1"/>
    </source>
</evidence>
<keyword evidence="3 4" id="KW-0238">DNA-binding</keyword>
<reference evidence="10" key="1">
    <citation type="journal article" date="2020" name="mSystems">
        <title>Genome- and Community-Level Interaction Insights into Carbon Utilization and Element Cycling Functions of Hydrothermarchaeota in Hydrothermal Sediment.</title>
        <authorList>
            <person name="Zhou Z."/>
            <person name="Liu Y."/>
            <person name="Xu W."/>
            <person name="Pan J."/>
            <person name="Luo Z.H."/>
            <person name="Li M."/>
        </authorList>
    </citation>
    <scope>NUCLEOTIDE SEQUENCE [LARGE SCALE GENOMIC DNA]</scope>
    <source>
        <strain evidence="9">SpSt-629</strain>
        <strain evidence="10">SpSt-688</strain>
    </source>
</reference>
<evidence type="ECO:0000313" key="10">
    <source>
        <dbReference type="EMBL" id="HGT98603.1"/>
    </source>
</evidence>
<dbReference type="Pfam" id="PF02747">
    <property type="entry name" value="PCNA_C"/>
    <property type="match status" value="1"/>
</dbReference>
<comment type="function">
    <text evidence="4">Sliding clamp subunit that acts as a moving platform for DNA processing. Responsible for tethering the catalytic subunit of DNA polymerase and other proteins to DNA during high-speed replication.</text>
</comment>
<evidence type="ECO:0000259" key="8">
    <source>
        <dbReference type="Pfam" id="PF02747"/>
    </source>
</evidence>
<dbReference type="GO" id="GO:0003677">
    <property type="term" value="F:DNA binding"/>
    <property type="evidence" value="ECO:0007669"/>
    <property type="project" value="UniProtKB-UniRule"/>
</dbReference>
<feature type="domain" description="Proliferating cell nuclear antigen PCNA N-terminal" evidence="7">
    <location>
        <begin position="33"/>
        <end position="131"/>
    </location>
</feature>
<sequence>MVIYNHNTINSISTVQIYYRVWVRLMNLRTVFLDARLWRYILRELSQFVESVGIRFHPSEGARLKAMDPSHVVLVDLSIPSSAFEEYNVNEESTLIIPLEPVSKVLRRAGRGDKLMITSDGLKLTIGLVSRGNTERIFTLPLLSGSYEEIPELSLEFDVQAKTTGITLASSLSILEDVGEILKIKVYKEGISLISTSELGEAEIALTIPAGTLIDYQSLQDIEEFINAYSMEYLSILSTISRIAEIVTIKLGRDMPCEFDLDLISGSIMKLYVAPRSE</sequence>
<gene>
    <name evidence="4" type="primary">pcn</name>
    <name evidence="9" type="ORF">ENT99_06960</name>
    <name evidence="10" type="ORF">ENU64_04155</name>
</gene>
<dbReference type="AlphaFoldDB" id="A0A7J3MYH2"/>
<dbReference type="SUPFAM" id="SSF55979">
    <property type="entry name" value="DNA clamp"/>
    <property type="match status" value="2"/>
</dbReference>
<evidence type="ECO:0000256" key="3">
    <source>
        <dbReference type="ARBA" id="ARBA00023125"/>
    </source>
</evidence>
<dbReference type="EMBL" id="DTDH01000130">
    <property type="protein sequence ID" value="HGT98603.1"/>
    <property type="molecule type" value="Genomic_DNA"/>
</dbReference>
<dbReference type="Pfam" id="PF00705">
    <property type="entry name" value="PCNA_N"/>
    <property type="match status" value="1"/>
</dbReference>
<dbReference type="HAMAP" id="MF_00317">
    <property type="entry name" value="DNApol_clamp_arch"/>
    <property type="match status" value="1"/>
</dbReference>
<feature type="domain" description="Proliferating cell nuclear antigen PCNA C-terminal" evidence="8">
    <location>
        <begin position="175"/>
        <end position="275"/>
    </location>
</feature>
<dbReference type="InterPro" id="IPR022649">
    <property type="entry name" value="Pr_cel_nuc_antig_C"/>
</dbReference>
<dbReference type="GO" id="GO:0030337">
    <property type="term" value="F:DNA polymerase processivity factor activity"/>
    <property type="evidence" value="ECO:0007669"/>
    <property type="project" value="UniProtKB-UniRule"/>
</dbReference>
<evidence type="ECO:0000256" key="1">
    <source>
        <dbReference type="ARBA" id="ARBA00010462"/>
    </source>
</evidence>
<dbReference type="PANTHER" id="PTHR11352:SF0">
    <property type="entry name" value="PROLIFERATING CELL NUCLEAR ANTIGEN"/>
    <property type="match status" value="1"/>
</dbReference>
<evidence type="ECO:0000256" key="2">
    <source>
        <dbReference type="ARBA" id="ARBA00022705"/>
    </source>
</evidence>
<dbReference type="CDD" id="cd00577">
    <property type="entry name" value="PCNA"/>
    <property type="match status" value="1"/>
</dbReference>
<dbReference type="EMBL" id="DTAU01000132">
    <property type="protein sequence ID" value="HFQ79415.1"/>
    <property type="molecule type" value="Genomic_DNA"/>
</dbReference>
<evidence type="ECO:0000256" key="4">
    <source>
        <dbReference type="HAMAP-Rule" id="MF_00317"/>
    </source>
</evidence>
<dbReference type="PRINTS" id="PR00339">
    <property type="entry name" value="PCNACYCLIN"/>
</dbReference>
<dbReference type="InterPro" id="IPR046938">
    <property type="entry name" value="DNA_clamp_sf"/>
</dbReference>
<comment type="caution">
    <text evidence="10">The sequence shown here is derived from an EMBL/GenBank/DDBJ whole genome shotgun (WGS) entry which is preliminary data.</text>
</comment>
<dbReference type="PANTHER" id="PTHR11352">
    <property type="entry name" value="PROLIFERATING CELL NUCLEAR ANTIGEN"/>
    <property type="match status" value="1"/>
</dbReference>
<comment type="similarity">
    <text evidence="1 4 5">Belongs to the PCNA family.</text>
</comment>
<accession>A0A7J3MYH2</accession>
<evidence type="ECO:0000259" key="7">
    <source>
        <dbReference type="Pfam" id="PF00705"/>
    </source>
</evidence>
<protein>
    <recommendedName>
        <fullName evidence="4">DNA polymerase sliding clamp</fullName>
    </recommendedName>
    <alternativeName>
        <fullName evidence="4">Proliferating cell nuclear antigen homolog</fullName>
        <shortName evidence="4">PCNA</shortName>
    </alternativeName>
</protein>
<dbReference type="GO" id="GO:0006275">
    <property type="term" value="P:regulation of DNA replication"/>
    <property type="evidence" value="ECO:0007669"/>
    <property type="project" value="UniProtKB-UniRule"/>
</dbReference>
<evidence type="ECO:0000256" key="6">
    <source>
        <dbReference type="RuleBase" id="RU003673"/>
    </source>
</evidence>
<dbReference type="InterPro" id="IPR000730">
    <property type="entry name" value="Pr_cel_nuc_antig"/>
</dbReference>
<keyword evidence="2 4" id="KW-0235">DNA replication</keyword>
<organism evidence="10">
    <name type="scientific">Ignisphaera aggregans</name>
    <dbReference type="NCBI Taxonomy" id="334771"/>
    <lineage>
        <taxon>Archaea</taxon>
        <taxon>Thermoproteota</taxon>
        <taxon>Thermoprotei</taxon>
        <taxon>Desulfurococcales</taxon>
        <taxon>Desulfurococcaceae</taxon>
        <taxon>Ignisphaera</taxon>
    </lineage>
</organism>